<protein>
    <submittedName>
        <fullName evidence="1">Uncharacterized protein</fullName>
    </submittedName>
</protein>
<accession>A0A0A8Z5T0</accession>
<organism evidence="1">
    <name type="scientific">Arundo donax</name>
    <name type="common">Giant reed</name>
    <name type="synonym">Donax arundinaceus</name>
    <dbReference type="NCBI Taxonomy" id="35708"/>
    <lineage>
        <taxon>Eukaryota</taxon>
        <taxon>Viridiplantae</taxon>
        <taxon>Streptophyta</taxon>
        <taxon>Embryophyta</taxon>
        <taxon>Tracheophyta</taxon>
        <taxon>Spermatophyta</taxon>
        <taxon>Magnoliopsida</taxon>
        <taxon>Liliopsida</taxon>
        <taxon>Poales</taxon>
        <taxon>Poaceae</taxon>
        <taxon>PACMAD clade</taxon>
        <taxon>Arundinoideae</taxon>
        <taxon>Arundineae</taxon>
        <taxon>Arundo</taxon>
    </lineage>
</organism>
<dbReference type="AlphaFoldDB" id="A0A0A8Z5T0"/>
<evidence type="ECO:0000313" key="1">
    <source>
        <dbReference type="EMBL" id="JAD32090.1"/>
    </source>
</evidence>
<reference evidence="1" key="1">
    <citation type="submission" date="2014-09" db="EMBL/GenBank/DDBJ databases">
        <authorList>
            <person name="Magalhaes I.L.F."/>
            <person name="Oliveira U."/>
            <person name="Santos F.R."/>
            <person name="Vidigal T.H.D.A."/>
            <person name="Brescovit A.D."/>
            <person name="Santos A.J."/>
        </authorList>
    </citation>
    <scope>NUCLEOTIDE SEQUENCE</scope>
    <source>
        <tissue evidence="1">Shoot tissue taken approximately 20 cm above the soil surface</tissue>
    </source>
</reference>
<reference evidence="1" key="2">
    <citation type="journal article" date="2015" name="Data Brief">
        <title>Shoot transcriptome of the giant reed, Arundo donax.</title>
        <authorList>
            <person name="Barrero R.A."/>
            <person name="Guerrero F.D."/>
            <person name="Moolhuijzen P."/>
            <person name="Goolsby J.A."/>
            <person name="Tidwell J."/>
            <person name="Bellgard S.E."/>
            <person name="Bellgard M.I."/>
        </authorList>
    </citation>
    <scope>NUCLEOTIDE SEQUENCE</scope>
    <source>
        <tissue evidence="1">Shoot tissue taken approximately 20 cm above the soil surface</tissue>
    </source>
</reference>
<sequence>MDHLISAENGPDLCLCTLKSYSIHDKICIVRMTEKQNNIATAMMETCIESNEIFN</sequence>
<name>A0A0A8Z5T0_ARUDO</name>
<dbReference type="EMBL" id="GBRH01265805">
    <property type="protein sequence ID" value="JAD32090.1"/>
    <property type="molecule type" value="Transcribed_RNA"/>
</dbReference>
<proteinExistence type="predicted"/>